<comment type="catalytic activity">
    <reaction evidence="15">
        <text>(2R)-2,3-bisphosphoglycerate + H2O = (2R)-2-phosphoglycerate + phosphate</text>
        <dbReference type="Rhea" id="RHEA:27381"/>
        <dbReference type="ChEBI" id="CHEBI:15377"/>
        <dbReference type="ChEBI" id="CHEBI:43474"/>
        <dbReference type="ChEBI" id="CHEBI:58248"/>
        <dbReference type="ChEBI" id="CHEBI:58289"/>
        <dbReference type="EC" id="3.1.3.80"/>
    </reaction>
    <physiologicalReaction direction="left-to-right" evidence="15">
        <dbReference type="Rhea" id="RHEA:27382"/>
    </physiologicalReaction>
</comment>
<evidence type="ECO:0000256" key="1">
    <source>
        <dbReference type="ARBA" id="ARBA00004236"/>
    </source>
</evidence>
<dbReference type="InterPro" id="IPR016274">
    <property type="entry name" value="Histidine_acid_Pase_euk"/>
</dbReference>
<gene>
    <name evidence="19" type="ORF">PARMNEM_LOCUS1783</name>
</gene>
<dbReference type="Proteomes" id="UP001314205">
    <property type="component" value="Unassembled WGS sequence"/>
</dbReference>
<evidence type="ECO:0000256" key="13">
    <source>
        <dbReference type="ARBA" id="ARBA00043671"/>
    </source>
</evidence>
<evidence type="ECO:0000256" key="17">
    <source>
        <dbReference type="PIRSR" id="PIRSR000894-2"/>
    </source>
</evidence>
<keyword evidence="20" id="KW-1185">Reference proteome</keyword>
<evidence type="ECO:0000313" key="19">
    <source>
        <dbReference type="EMBL" id="CAK1579908.1"/>
    </source>
</evidence>
<evidence type="ECO:0000256" key="2">
    <source>
        <dbReference type="ARBA" id="ARBA00008422"/>
    </source>
</evidence>
<evidence type="ECO:0000256" key="9">
    <source>
        <dbReference type="ARBA" id="ARBA00023136"/>
    </source>
</evidence>
<dbReference type="GO" id="GO:0003993">
    <property type="term" value="F:acid phosphatase activity"/>
    <property type="evidence" value="ECO:0007669"/>
    <property type="project" value="TreeGrafter"/>
</dbReference>
<protein>
    <recommendedName>
        <fullName evidence="5">Multiple inositol polyphosphate phosphatase 1</fullName>
        <ecNumber evidence="4">3.1.3.62</ecNumber>
        <ecNumber evidence="3">3.1.3.80</ecNumber>
    </recommendedName>
    <alternativeName>
        <fullName evidence="11">2,3-bisphosphoglycerate 3-phosphatase</fullName>
    </alternativeName>
</protein>
<evidence type="ECO:0000256" key="5">
    <source>
        <dbReference type="ARBA" id="ARBA00018097"/>
    </source>
</evidence>
<keyword evidence="6" id="KW-1003">Cell membrane</keyword>
<dbReference type="GO" id="GO:0052745">
    <property type="term" value="F:inositol phosphate phosphatase activity"/>
    <property type="evidence" value="ECO:0007669"/>
    <property type="project" value="TreeGrafter"/>
</dbReference>
<evidence type="ECO:0000256" key="8">
    <source>
        <dbReference type="ARBA" id="ARBA00022801"/>
    </source>
</evidence>
<feature type="active site" description="Nucleophile" evidence="16">
    <location>
        <position position="64"/>
    </location>
</feature>
<evidence type="ECO:0000313" key="20">
    <source>
        <dbReference type="Proteomes" id="UP001314205"/>
    </source>
</evidence>
<dbReference type="PANTHER" id="PTHR20963:SF8">
    <property type="entry name" value="MULTIPLE INOSITOL POLYPHOSPHATE PHOSPHATASE 1"/>
    <property type="match status" value="1"/>
</dbReference>
<keyword evidence="7 18" id="KW-0732">Signal</keyword>
<dbReference type="EMBL" id="CAVLGL010000013">
    <property type="protein sequence ID" value="CAK1579908.1"/>
    <property type="molecule type" value="Genomic_DNA"/>
</dbReference>
<accession>A0AAV1KA67</accession>
<evidence type="ECO:0000256" key="16">
    <source>
        <dbReference type="PIRSR" id="PIRSR000894-1"/>
    </source>
</evidence>
<evidence type="ECO:0000256" key="10">
    <source>
        <dbReference type="ARBA" id="ARBA00023180"/>
    </source>
</evidence>
<evidence type="ECO:0000256" key="18">
    <source>
        <dbReference type="SAM" id="SignalP"/>
    </source>
</evidence>
<dbReference type="InterPro" id="IPR000560">
    <property type="entry name" value="His_Pase_clade-2"/>
</dbReference>
<dbReference type="SUPFAM" id="SSF53254">
    <property type="entry name" value="Phosphoglycerate mutase-like"/>
    <property type="match status" value="1"/>
</dbReference>
<dbReference type="CDD" id="cd07061">
    <property type="entry name" value="HP_HAP_like"/>
    <property type="match status" value="1"/>
</dbReference>
<dbReference type="EC" id="3.1.3.62" evidence="4"/>
<keyword evidence="17" id="KW-1015">Disulfide bond</keyword>
<feature type="active site" description="Proton donor" evidence="16">
    <location>
        <position position="332"/>
    </location>
</feature>
<dbReference type="PANTHER" id="PTHR20963">
    <property type="entry name" value="MULTIPLE INOSITOL POLYPHOSPHATE PHOSPHATASE-RELATED"/>
    <property type="match status" value="1"/>
</dbReference>
<keyword evidence="8" id="KW-0378">Hydrolase</keyword>
<name>A0AAV1KA67_9NEOP</name>
<proteinExistence type="inferred from homology"/>
<dbReference type="EC" id="3.1.3.80" evidence="3"/>
<comment type="catalytic activity">
    <reaction evidence="13">
        <text>1D-myo-inositol 1,2,4,5,6-pentakisphosphate + H2O = 1D-myo-inositol 1,2,5,6-tetrakisphosphate + phosphate</text>
        <dbReference type="Rhea" id="RHEA:77115"/>
        <dbReference type="ChEBI" id="CHEBI:15377"/>
        <dbReference type="ChEBI" id="CHEBI:43474"/>
        <dbReference type="ChEBI" id="CHEBI:57798"/>
        <dbReference type="ChEBI" id="CHEBI:195535"/>
        <dbReference type="EC" id="3.1.3.62"/>
    </reaction>
    <physiologicalReaction direction="left-to-right" evidence="13">
        <dbReference type="Rhea" id="RHEA:77116"/>
    </physiologicalReaction>
</comment>
<dbReference type="AlphaFoldDB" id="A0AAV1KA67"/>
<comment type="catalytic activity">
    <reaction evidence="12">
        <text>1D-myo-inositol 1,2,5,6-tetrakisphosphate + H2O = 1D-myo-inositol 1,2,6-trisphosphate + phosphate</text>
        <dbReference type="Rhea" id="RHEA:77119"/>
        <dbReference type="ChEBI" id="CHEBI:15377"/>
        <dbReference type="ChEBI" id="CHEBI:43474"/>
        <dbReference type="ChEBI" id="CHEBI:195535"/>
        <dbReference type="ChEBI" id="CHEBI:195537"/>
        <dbReference type="EC" id="3.1.3.62"/>
    </reaction>
    <physiologicalReaction direction="left-to-right" evidence="12">
        <dbReference type="Rhea" id="RHEA:77120"/>
    </physiologicalReaction>
</comment>
<evidence type="ECO:0000256" key="12">
    <source>
        <dbReference type="ARBA" id="ARBA00043668"/>
    </source>
</evidence>
<feature type="chain" id="PRO_5043886392" description="Multiple inositol polyphosphate phosphatase 1" evidence="18">
    <location>
        <begin position="17"/>
        <end position="464"/>
    </location>
</feature>
<evidence type="ECO:0000256" key="14">
    <source>
        <dbReference type="ARBA" id="ARBA00043691"/>
    </source>
</evidence>
<dbReference type="GO" id="GO:0034417">
    <property type="term" value="F:bisphosphoglycerate 3-phosphatase activity"/>
    <property type="evidence" value="ECO:0007669"/>
    <property type="project" value="UniProtKB-EC"/>
</dbReference>
<feature type="disulfide bond" evidence="17">
    <location>
        <begin position="254"/>
        <end position="269"/>
    </location>
</feature>
<comment type="caution">
    <text evidence="19">The sequence shown here is derived from an EMBL/GenBank/DDBJ whole genome shotgun (WGS) entry which is preliminary data.</text>
</comment>
<dbReference type="GO" id="GO:0005886">
    <property type="term" value="C:plasma membrane"/>
    <property type="evidence" value="ECO:0007669"/>
    <property type="project" value="UniProtKB-SubCell"/>
</dbReference>
<keyword evidence="9" id="KW-0472">Membrane</keyword>
<evidence type="ECO:0000256" key="11">
    <source>
        <dbReference type="ARBA" id="ARBA00031642"/>
    </source>
</evidence>
<reference evidence="19 20" key="1">
    <citation type="submission" date="2023-11" db="EMBL/GenBank/DDBJ databases">
        <authorList>
            <person name="Hedman E."/>
            <person name="Englund M."/>
            <person name="Stromberg M."/>
            <person name="Nyberg Akerstrom W."/>
            <person name="Nylinder S."/>
            <person name="Jareborg N."/>
            <person name="Kallberg Y."/>
            <person name="Kronander E."/>
        </authorList>
    </citation>
    <scope>NUCLEOTIDE SEQUENCE [LARGE SCALE GENOMIC DNA]</scope>
</reference>
<keyword evidence="10" id="KW-0325">Glycoprotein</keyword>
<comment type="catalytic activity">
    <reaction evidence="14">
        <text>1D-myo-inositol hexakisphosphate + H2O = 1D-myo-inositol 1,2,4,5,6-pentakisphosphate + phosphate</text>
        <dbReference type="Rhea" id="RHEA:16989"/>
        <dbReference type="ChEBI" id="CHEBI:15377"/>
        <dbReference type="ChEBI" id="CHEBI:43474"/>
        <dbReference type="ChEBI" id="CHEBI:57798"/>
        <dbReference type="ChEBI" id="CHEBI:58130"/>
        <dbReference type="EC" id="3.1.3.62"/>
    </reaction>
    <physiologicalReaction direction="left-to-right" evidence="14">
        <dbReference type="Rhea" id="RHEA:16990"/>
    </physiologicalReaction>
</comment>
<feature type="disulfide bond" evidence="17">
    <location>
        <begin position="53"/>
        <end position="381"/>
    </location>
</feature>
<sequence>MIRRLLCLAVVAWASAEKSCYWNALCPYPMYSTITPYDTIRGDIRDYPDPEGCQAISMWSLHRHGNRNPTSRVTTDIKAVAGLKDVIIQSFARGRSRMCSQDIEELKKWKWNETLEESQAFLTGTGYEELYDIGKRLREKYRELLRGSVDKYYFRSTNEQRTVASGMAFVHGLAEGTDLNLTVDGPWERDDVIRPYENCDKYQVEVKGGQKLVEELDAYFRTDEFQMVKNNVQERLGIETQLSPEDIYSLYEICRFYRSWTPTKQSPWCSVFSDQDLVVLEYRDDVRHYYRNGYGSWVNVNLGGPVLKDLYENFEAAVNGSGRNVVSYFTHDTMLEMTFCALGLFKDDAPIRGIERNPDRLWKTSFISSFSVNLIAVLNSCHESGSQTYRVQFFINERETELCPTTGCTWRQFQDNFHKFTTTNLDFCSMDNSVVSGPETNSATRAKLVTICLMAMEILFYLLK</sequence>
<feature type="signal peptide" evidence="18">
    <location>
        <begin position="1"/>
        <end position="16"/>
    </location>
</feature>
<comment type="subcellular location">
    <subcellularLocation>
        <location evidence="1">Cell membrane</location>
    </subcellularLocation>
</comment>
<comment type="similarity">
    <text evidence="2">Belongs to the histidine acid phosphatase family. MINPP1 subfamily.</text>
</comment>
<evidence type="ECO:0000256" key="4">
    <source>
        <dbReference type="ARBA" id="ARBA00013040"/>
    </source>
</evidence>
<dbReference type="PIRSF" id="PIRSF000894">
    <property type="entry name" value="Acid_phosphatase"/>
    <property type="match status" value="1"/>
</dbReference>
<dbReference type="Gene3D" id="3.40.50.1240">
    <property type="entry name" value="Phosphoglycerate mutase-like"/>
    <property type="match status" value="1"/>
</dbReference>
<organism evidence="19 20">
    <name type="scientific">Parnassius mnemosyne</name>
    <name type="common">clouded apollo</name>
    <dbReference type="NCBI Taxonomy" id="213953"/>
    <lineage>
        <taxon>Eukaryota</taxon>
        <taxon>Metazoa</taxon>
        <taxon>Ecdysozoa</taxon>
        <taxon>Arthropoda</taxon>
        <taxon>Hexapoda</taxon>
        <taxon>Insecta</taxon>
        <taxon>Pterygota</taxon>
        <taxon>Neoptera</taxon>
        <taxon>Endopterygota</taxon>
        <taxon>Lepidoptera</taxon>
        <taxon>Glossata</taxon>
        <taxon>Ditrysia</taxon>
        <taxon>Papilionoidea</taxon>
        <taxon>Papilionidae</taxon>
        <taxon>Parnassiinae</taxon>
        <taxon>Parnassini</taxon>
        <taxon>Parnassius</taxon>
        <taxon>Driopa</taxon>
    </lineage>
</organism>
<evidence type="ECO:0000256" key="7">
    <source>
        <dbReference type="ARBA" id="ARBA00022729"/>
    </source>
</evidence>
<dbReference type="InterPro" id="IPR029033">
    <property type="entry name" value="His_PPase_superfam"/>
</dbReference>
<evidence type="ECO:0000256" key="6">
    <source>
        <dbReference type="ARBA" id="ARBA00022475"/>
    </source>
</evidence>
<evidence type="ECO:0000256" key="3">
    <source>
        <dbReference type="ARBA" id="ARBA00012976"/>
    </source>
</evidence>
<dbReference type="Pfam" id="PF00328">
    <property type="entry name" value="His_Phos_2"/>
    <property type="match status" value="1"/>
</dbReference>
<evidence type="ECO:0000256" key="15">
    <source>
        <dbReference type="ARBA" id="ARBA00043832"/>
    </source>
</evidence>